<sequence length="304" mass="35215">MKVTIAIPNFNGEKLLEKNLPNILESGVDEVIVLDDGSGDKSLELLSKFTIDNGQLRIIKHGKNKGFIPSVNELVKNAAGELVVLLNNDVWVERDFLKPLTKHFENSKVFAVNLHEEGEGPSVSFWKEGFYEFKRGEESGNIQKSAWASGGSAVFRKSIWKKLGGFDEIYTPFYWEDIDISFRAIKVGYEVLWEPDAKVKHEHETTIKRNFNARYIKWVQDRNQLLFIWKNITDSELKSEYRKGLVKRLFISGLGYWIPFLWAVYTVILERSDRIIRNRSYQPLRGFQDDSKVRSDLEVINYVS</sequence>
<dbReference type="InterPro" id="IPR029044">
    <property type="entry name" value="Nucleotide-diphossugar_trans"/>
</dbReference>
<evidence type="ECO:0000256" key="2">
    <source>
        <dbReference type="ARBA" id="ARBA00022676"/>
    </source>
</evidence>
<feature type="domain" description="Glycosyltransferase 2-like" evidence="5">
    <location>
        <begin position="4"/>
        <end position="161"/>
    </location>
</feature>
<evidence type="ECO:0000313" key="7">
    <source>
        <dbReference type="Proteomes" id="UP000176527"/>
    </source>
</evidence>
<dbReference type="Pfam" id="PF00535">
    <property type="entry name" value="Glycos_transf_2"/>
    <property type="match status" value="1"/>
</dbReference>
<evidence type="ECO:0000256" key="4">
    <source>
        <dbReference type="SAM" id="Phobius"/>
    </source>
</evidence>
<dbReference type="AlphaFoldDB" id="A0A1F5KAH3"/>
<accession>A0A1F5KAH3</accession>
<keyword evidence="4" id="KW-0812">Transmembrane</keyword>
<evidence type="ECO:0000313" key="6">
    <source>
        <dbReference type="EMBL" id="OGE37899.1"/>
    </source>
</evidence>
<keyword evidence="4" id="KW-0472">Membrane</keyword>
<comment type="caution">
    <text evidence="6">The sequence shown here is derived from an EMBL/GenBank/DDBJ whole genome shotgun (WGS) entry which is preliminary data.</text>
</comment>
<dbReference type="InterPro" id="IPR001173">
    <property type="entry name" value="Glyco_trans_2-like"/>
</dbReference>
<dbReference type="EMBL" id="MFDE01000034">
    <property type="protein sequence ID" value="OGE37899.1"/>
    <property type="molecule type" value="Genomic_DNA"/>
</dbReference>
<evidence type="ECO:0000259" key="5">
    <source>
        <dbReference type="Pfam" id="PF00535"/>
    </source>
</evidence>
<dbReference type="PANTHER" id="PTHR43179:SF12">
    <property type="entry name" value="GALACTOFURANOSYLTRANSFERASE GLFT2"/>
    <property type="match status" value="1"/>
</dbReference>
<evidence type="ECO:0000256" key="3">
    <source>
        <dbReference type="ARBA" id="ARBA00022679"/>
    </source>
</evidence>
<comment type="similarity">
    <text evidence="1">Belongs to the glycosyltransferase 2 family.</text>
</comment>
<keyword evidence="2" id="KW-0328">Glycosyltransferase</keyword>
<gene>
    <name evidence="6" type="ORF">A3F00_00195</name>
</gene>
<proteinExistence type="inferred from homology"/>
<dbReference type="SUPFAM" id="SSF53448">
    <property type="entry name" value="Nucleotide-diphospho-sugar transferases"/>
    <property type="match status" value="1"/>
</dbReference>
<dbReference type="Proteomes" id="UP000176527">
    <property type="component" value="Unassembled WGS sequence"/>
</dbReference>
<keyword evidence="3" id="KW-0808">Transferase</keyword>
<organism evidence="6 7">
    <name type="scientific">Candidatus Daviesbacteria bacterium RIFCSPHIGHO2_12_FULL_37_11</name>
    <dbReference type="NCBI Taxonomy" id="1797777"/>
    <lineage>
        <taxon>Bacteria</taxon>
        <taxon>Candidatus Daviesiibacteriota</taxon>
    </lineage>
</organism>
<reference evidence="6 7" key="1">
    <citation type="journal article" date="2016" name="Nat. Commun.">
        <title>Thousands of microbial genomes shed light on interconnected biogeochemical processes in an aquifer system.</title>
        <authorList>
            <person name="Anantharaman K."/>
            <person name="Brown C.T."/>
            <person name="Hug L.A."/>
            <person name="Sharon I."/>
            <person name="Castelle C.J."/>
            <person name="Probst A.J."/>
            <person name="Thomas B.C."/>
            <person name="Singh A."/>
            <person name="Wilkins M.J."/>
            <person name="Karaoz U."/>
            <person name="Brodie E.L."/>
            <person name="Williams K.H."/>
            <person name="Hubbard S.S."/>
            <person name="Banfield J.F."/>
        </authorList>
    </citation>
    <scope>NUCLEOTIDE SEQUENCE [LARGE SCALE GENOMIC DNA]</scope>
</reference>
<dbReference type="PANTHER" id="PTHR43179">
    <property type="entry name" value="RHAMNOSYLTRANSFERASE WBBL"/>
    <property type="match status" value="1"/>
</dbReference>
<dbReference type="GO" id="GO:0016757">
    <property type="term" value="F:glycosyltransferase activity"/>
    <property type="evidence" value="ECO:0007669"/>
    <property type="project" value="UniProtKB-KW"/>
</dbReference>
<name>A0A1F5KAH3_9BACT</name>
<evidence type="ECO:0000256" key="1">
    <source>
        <dbReference type="ARBA" id="ARBA00006739"/>
    </source>
</evidence>
<feature type="transmembrane region" description="Helical" evidence="4">
    <location>
        <begin position="249"/>
        <end position="269"/>
    </location>
</feature>
<dbReference type="Gene3D" id="3.90.550.10">
    <property type="entry name" value="Spore Coat Polysaccharide Biosynthesis Protein SpsA, Chain A"/>
    <property type="match status" value="1"/>
</dbReference>
<protein>
    <recommendedName>
        <fullName evidence="5">Glycosyltransferase 2-like domain-containing protein</fullName>
    </recommendedName>
</protein>
<keyword evidence="4" id="KW-1133">Transmembrane helix</keyword>